<evidence type="ECO:0000313" key="3">
    <source>
        <dbReference type="Proteomes" id="UP000791080"/>
    </source>
</evidence>
<comment type="caution">
    <text evidence="2">The sequence shown here is derived from an EMBL/GenBank/DDBJ whole genome shotgun (WGS) entry which is preliminary data.</text>
</comment>
<accession>A0ABT1JPT0</accession>
<keyword evidence="3" id="KW-1185">Reference proteome</keyword>
<dbReference type="RefSeq" id="WP_026419922.1">
    <property type="nucleotide sequence ID" value="NZ_AUBJ02000001.1"/>
</dbReference>
<protein>
    <submittedName>
        <fullName evidence="2">Uncharacterized protein</fullName>
    </submittedName>
</protein>
<gene>
    <name evidence="2" type="ORF">G443_004637</name>
</gene>
<evidence type="ECO:0000313" key="2">
    <source>
        <dbReference type="EMBL" id="MCP2334367.1"/>
    </source>
</evidence>
<reference evidence="2 3" key="1">
    <citation type="submission" date="2013-07" db="EMBL/GenBank/DDBJ databases">
        <authorList>
            <consortium name="DOE Joint Genome Institute"/>
            <person name="Reeve W."/>
            <person name="Huntemann M."/>
            <person name="Han J."/>
            <person name="Chen A."/>
            <person name="Kyrpides N."/>
            <person name="Mavromatis K."/>
            <person name="Markowitz V."/>
            <person name="Palaniappan K."/>
            <person name="Ivanova N."/>
            <person name="Schaumberg A."/>
            <person name="Pati A."/>
            <person name="Liolios K."/>
            <person name="Nordberg H.P."/>
            <person name="Cantor M.N."/>
            <person name="Hua S.X."/>
            <person name="Woyke T."/>
        </authorList>
    </citation>
    <scope>NUCLEOTIDE SEQUENCE [LARGE SCALE GENOMIC DNA]</scope>
    <source>
        <strain evidence="2 3">DSM 43889</strain>
    </source>
</reference>
<reference evidence="2 3" key="2">
    <citation type="submission" date="2022-06" db="EMBL/GenBank/DDBJ databases">
        <title>Genomic Encyclopedia of Type Strains, Phase I: the one thousand microbial genomes (KMG-I) project.</title>
        <authorList>
            <person name="Kyrpides N."/>
        </authorList>
    </citation>
    <scope>NUCLEOTIDE SEQUENCE [LARGE SCALE GENOMIC DNA]</scope>
    <source>
        <strain evidence="2 3">DSM 43889</strain>
    </source>
</reference>
<dbReference type="Proteomes" id="UP000791080">
    <property type="component" value="Unassembled WGS sequence"/>
</dbReference>
<organism evidence="2 3">
    <name type="scientific">Actinoalloteichus caeruleus DSM 43889</name>
    <dbReference type="NCBI Taxonomy" id="1120930"/>
    <lineage>
        <taxon>Bacteria</taxon>
        <taxon>Bacillati</taxon>
        <taxon>Actinomycetota</taxon>
        <taxon>Actinomycetes</taxon>
        <taxon>Pseudonocardiales</taxon>
        <taxon>Pseudonocardiaceae</taxon>
        <taxon>Actinoalloteichus</taxon>
        <taxon>Actinoalloteichus cyanogriseus</taxon>
    </lineage>
</organism>
<sequence length="236" mass="25809">MLPEDDRFEPIGDPHFDRLVGETRSAAVAGHLLDWLALAHSAAAELQRVRRRSARGSWANGWSFGTDRYQYLLATASGLPDARVNPAFQSMTIGIGNCALYQYRAKTGSPLTSVLDDTELQRRLVRPPEEPPGLFPANHAITGGRDLLFLPWTGSEAAGLSGAWVGQGSADRDYRIRWSWLWPLTSFTRGYARTAGLGGPLTARPAPTGTTGWNPHDLPELPLRHRARPQEGTSGT</sequence>
<feature type="region of interest" description="Disordered" evidence="1">
    <location>
        <begin position="201"/>
        <end position="236"/>
    </location>
</feature>
<name>A0ABT1JPT0_ACTCY</name>
<proteinExistence type="predicted"/>
<dbReference type="EMBL" id="AUBJ02000001">
    <property type="protein sequence ID" value="MCP2334367.1"/>
    <property type="molecule type" value="Genomic_DNA"/>
</dbReference>
<evidence type="ECO:0000256" key="1">
    <source>
        <dbReference type="SAM" id="MobiDB-lite"/>
    </source>
</evidence>